<dbReference type="PANTHER" id="PTHR10584:SF166">
    <property type="entry name" value="RIBOKINASE"/>
    <property type="match status" value="1"/>
</dbReference>
<evidence type="ECO:0000259" key="4">
    <source>
        <dbReference type="Pfam" id="PF00294"/>
    </source>
</evidence>
<name>A0A0R1RDR3_9LACO</name>
<sequence>MNNKKITDREYQILQWIKQNPMIHQDELSKLAGISRSGIAAHISSLMKKGYIQGKGYVVSPKKYAVVIGGVNADIFGISNSKIMTTTSNSGKVIHSTGGIGRNIALNLTKLNIYSYLISAYGDDFSGNQFREDSRQNELDITYSKQFSNTATSSYIYINDTSGNRVIGLDDMEINNFITPSFLSERMEIIKNANEVIVDTNIPEDSIKWILDNYEGSIYIKAVSILKTKRLLTLLDRIDTLVINGVESPIISGKEIKNKDDVIKNAEKIISKGVKNVFIYTENYGMLYASKDNKCFIENNIDNRENTNGMGASVTAALVLANRMNLDFCKTAQLGYKAANITSKSIDSVSNRISDKELLNDL</sequence>
<evidence type="ECO:0000313" key="6">
    <source>
        <dbReference type="Proteomes" id="UP000051697"/>
    </source>
</evidence>
<dbReference type="STRING" id="1423778.FC70_GL001555"/>
<dbReference type="AlphaFoldDB" id="A0A0R1RDR3"/>
<keyword evidence="2" id="KW-0418">Kinase</keyword>
<feature type="domain" description="Carbohydrate kinase PfkB" evidence="4">
    <location>
        <begin position="63"/>
        <end position="343"/>
    </location>
</feature>
<organism evidence="5 6">
    <name type="scientific">Paucilactobacillus oligofermentans DSM 15707 = LMG 22743</name>
    <dbReference type="NCBI Taxonomy" id="1423778"/>
    <lineage>
        <taxon>Bacteria</taxon>
        <taxon>Bacillati</taxon>
        <taxon>Bacillota</taxon>
        <taxon>Bacilli</taxon>
        <taxon>Lactobacillales</taxon>
        <taxon>Lactobacillaceae</taxon>
        <taxon>Paucilactobacillus</taxon>
    </lineage>
</organism>
<dbReference type="InterPro" id="IPR011611">
    <property type="entry name" value="PfkB_dom"/>
</dbReference>
<dbReference type="GO" id="GO:0005829">
    <property type="term" value="C:cytosol"/>
    <property type="evidence" value="ECO:0007669"/>
    <property type="project" value="TreeGrafter"/>
</dbReference>
<dbReference type="Proteomes" id="UP000051697">
    <property type="component" value="Unassembled WGS sequence"/>
</dbReference>
<dbReference type="InterPro" id="IPR036390">
    <property type="entry name" value="WH_DNA-bd_sf"/>
</dbReference>
<comment type="caution">
    <text evidence="5">The sequence shown here is derived from an EMBL/GenBank/DDBJ whole genome shotgun (WGS) entry which is preliminary data.</text>
</comment>
<dbReference type="PATRIC" id="fig|1423778.4.peg.1592"/>
<dbReference type="EMBL" id="AZFE01000032">
    <property type="protein sequence ID" value="KRL54753.1"/>
    <property type="molecule type" value="Genomic_DNA"/>
</dbReference>
<dbReference type="Pfam" id="PF00294">
    <property type="entry name" value="PfkB"/>
    <property type="match status" value="1"/>
</dbReference>
<dbReference type="SUPFAM" id="SSF46785">
    <property type="entry name" value="Winged helix' DNA-binding domain"/>
    <property type="match status" value="1"/>
</dbReference>
<evidence type="ECO:0000313" key="5">
    <source>
        <dbReference type="EMBL" id="KRL54753.1"/>
    </source>
</evidence>
<dbReference type="PANTHER" id="PTHR10584">
    <property type="entry name" value="SUGAR KINASE"/>
    <property type="match status" value="1"/>
</dbReference>
<dbReference type="InterPro" id="IPR011991">
    <property type="entry name" value="ArsR-like_HTH"/>
</dbReference>
<keyword evidence="6" id="KW-1185">Reference proteome</keyword>
<keyword evidence="3" id="KW-0238">DNA-binding</keyword>
<accession>A0A0R1RDR3</accession>
<dbReference type="GO" id="GO:0016301">
    <property type="term" value="F:kinase activity"/>
    <property type="evidence" value="ECO:0007669"/>
    <property type="project" value="UniProtKB-KW"/>
</dbReference>
<dbReference type="RefSeq" id="WP_235804094.1">
    <property type="nucleotide sequence ID" value="NZ_AZFE01000032.1"/>
</dbReference>
<dbReference type="InterPro" id="IPR029056">
    <property type="entry name" value="Ribokinase-like"/>
</dbReference>
<dbReference type="KEGG" id="lol:LACOL_1024"/>
<proteinExistence type="predicted"/>
<protein>
    <submittedName>
        <fullName evidence="5">HTH domain protein</fullName>
    </submittedName>
</protein>
<evidence type="ECO:0000256" key="1">
    <source>
        <dbReference type="ARBA" id="ARBA00022679"/>
    </source>
</evidence>
<dbReference type="SUPFAM" id="SSF53613">
    <property type="entry name" value="Ribokinase-like"/>
    <property type="match status" value="1"/>
</dbReference>
<evidence type="ECO:0000256" key="2">
    <source>
        <dbReference type="ARBA" id="ARBA00022777"/>
    </source>
</evidence>
<dbReference type="InterPro" id="IPR036388">
    <property type="entry name" value="WH-like_DNA-bd_sf"/>
</dbReference>
<dbReference type="CDD" id="cd00090">
    <property type="entry name" value="HTH_ARSR"/>
    <property type="match status" value="1"/>
</dbReference>
<keyword evidence="1" id="KW-0808">Transferase</keyword>
<reference evidence="5 6" key="1">
    <citation type="journal article" date="2015" name="Genome Announc.">
        <title>Expanding the biotechnology potential of lactobacilli through comparative genomics of 213 strains and associated genera.</title>
        <authorList>
            <person name="Sun Z."/>
            <person name="Harris H.M."/>
            <person name="McCann A."/>
            <person name="Guo C."/>
            <person name="Argimon S."/>
            <person name="Zhang W."/>
            <person name="Yang X."/>
            <person name="Jeffery I.B."/>
            <person name="Cooney J.C."/>
            <person name="Kagawa T.F."/>
            <person name="Liu W."/>
            <person name="Song Y."/>
            <person name="Salvetti E."/>
            <person name="Wrobel A."/>
            <person name="Rasinkangas P."/>
            <person name="Parkhill J."/>
            <person name="Rea M.C."/>
            <person name="O'Sullivan O."/>
            <person name="Ritari J."/>
            <person name="Douillard F.P."/>
            <person name="Paul Ross R."/>
            <person name="Yang R."/>
            <person name="Briner A.E."/>
            <person name="Felis G.E."/>
            <person name="de Vos W.M."/>
            <person name="Barrangou R."/>
            <person name="Klaenhammer T.R."/>
            <person name="Caufield P.W."/>
            <person name="Cui Y."/>
            <person name="Zhang H."/>
            <person name="O'Toole P.W."/>
        </authorList>
    </citation>
    <scope>NUCLEOTIDE SEQUENCE [LARGE SCALE GENOMIC DNA]</scope>
    <source>
        <strain evidence="5 6">DSM 15707</strain>
    </source>
</reference>
<dbReference type="GO" id="GO:0003677">
    <property type="term" value="F:DNA binding"/>
    <property type="evidence" value="ECO:0007669"/>
    <property type="project" value="UniProtKB-KW"/>
</dbReference>
<dbReference type="Gene3D" id="3.40.1190.20">
    <property type="match status" value="1"/>
</dbReference>
<dbReference type="Pfam" id="PF13412">
    <property type="entry name" value="HTH_24"/>
    <property type="match status" value="1"/>
</dbReference>
<gene>
    <name evidence="5" type="ORF">FC70_GL001555</name>
</gene>
<evidence type="ECO:0000256" key="3">
    <source>
        <dbReference type="ARBA" id="ARBA00023125"/>
    </source>
</evidence>
<dbReference type="Gene3D" id="1.10.10.10">
    <property type="entry name" value="Winged helix-like DNA-binding domain superfamily/Winged helix DNA-binding domain"/>
    <property type="match status" value="1"/>
</dbReference>